<evidence type="ECO:0000313" key="3">
    <source>
        <dbReference type="EMBL" id="KIW29213.1"/>
    </source>
</evidence>
<dbReference type="GeneID" id="27344234"/>
<dbReference type="STRING" id="569365.A0A0D2CDI7"/>
<sequence length="472" mass="52867">MVTVTKVLRRASAANFFDNGNSSGESSRRPSAADASTPRRPSLAALSLRLSSWSKKSHLSKGDETDADSTQKLWDAVLSLPDEIAAQILCYLSVSDFFSLRSTSRSVHLYLRSHAGPITRSLLLQNAYERTTDYEGNMNDEKAIYLYNYLHTLYPPPQPCKSFDYLLQMLKRQAQVQRMLQVMINWIQMKVYVIPKFKRCDNFNPYKFKLMRRLHLATWTIYHFLESYRAILVTEHACHPRLGSTLSGQDNSSGPCPFCVQSVRDLLRTYPGTTIIPAYHFFELCRQHLRALSRAPSAGPIIRSRKPPSEADLVQLVVFGGIPELSKLSLLKGSSNQRIEVIGSFVDRVSSAAIQQRIGRKGSPSSRSQVSLPSSALWSSFDDLIAPLQPPLSVIHHHTISAIPELEHFIIDSDEWVTRMYELVGPGDQIVNAWGFITNVLSGKSDDIEDSGVENGADSDLDFLAPVKGFDT</sequence>
<feature type="domain" description="F-box" evidence="2">
    <location>
        <begin position="74"/>
        <end position="122"/>
    </location>
</feature>
<dbReference type="Proteomes" id="UP000054466">
    <property type="component" value="Unassembled WGS sequence"/>
</dbReference>
<dbReference type="InterPro" id="IPR036047">
    <property type="entry name" value="F-box-like_dom_sf"/>
</dbReference>
<evidence type="ECO:0000313" key="4">
    <source>
        <dbReference type="Proteomes" id="UP000054466"/>
    </source>
</evidence>
<dbReference type="PROSITE" id="PS50181">
    <property type="entry name" value="FBOX"/>
    <property type="match status" value="1"/>
</dbReference>
<dbReference type="HOGENOM" id="CLU_627047_0_0_1"/>
<keyword evidence="4" id="KW-1185">Reference proteome</keyword>
<organism evidence="3 4">
    <name type="scientific">Cladophialophora immunda</name>
    <dbReference type="NCBI Taxonomy" id="569365"/>
    <lineage>
        <taxon>Eukaryota</taxon>
        <taxon>Fungi</taxon>
        <taxon>Dikarya</taxon>
        <taxon>Ascomycota</taxon>
        <taxon>Pezizomycotina</taxon>
        <taxon>Eurotiomycetes</taxon>
        <taxon>Chaetothyriomycetidae</taxon>
        <taxon>Chaetothyriales</taxon>
        <taxon>Herpotrichiellaceae</taxon>
        <taxon>Cladophialophora</taxon>
    </lineage>
</organism>
<dbReference type="OrthoDB" id="5396937at2759"/>
<dbReference type="VEuPathDB" id="FungiDB:PV07_05040"/>
<dbReference type="EMBL" id="KN847042">
    <property type="protein sequence ID" value="KIW29213.1"/>
    <property type="molecule type" value="Genomic_DNA"/>
</dbReference>
<evidence type="ECO:0000259" key="2">
    <source>
        <dbReference type="PROSITE" id="PS50181"/>
    </source>
</evidence>
<proteinExistence type="predicted"/>
<reference evidence="3 4" key="1">
    <citation type="submission" date="2015-01" db="EMBL/GenBank/DDBJ databases">
        <title>The Genome Sequence of Cladophialophora immunda CBS83496.</title>
        <authorList>
            <consortium name="The Broad Institute Genomics Platform"/>
            <person name="Cuomo C."/>
            <person name="de Hoog S."/>
            <person name="Gorbushina A."/>
            <person name="Stielow B."/>
            <person name="Teixiera M."/>
            <person name="Abouelleil A."/>
            <person name="Chapman S.B."/>
            <person name="Priest M."/>
            <person name="Young S.K."/>
            <person name="Wortman J."/>
            <person name="Nusbaum C."/>
            <person name="Birren B."/>
        </authorList>
    </citation>
    <scope>NUCLEOTIDE SEQUENCE [LARGE SCALE GENOMIC DNA]</scope>
    <source>
        <strain evidence="3 4">CBS 83496</strain>
    </source>
</reference>
<dbReference type="SUPFAM" id="SSF81383">
    <property type="entry name" value="F-box domain"/>
    <property type="match status" value="1"/>
</dbReference>
<name>A0A0D2CDI7_9EURO</name>
<dbReference type="Pfam" id="PF00646">
    <property type="entry name" value="F-box"/>
    <property type="match status" value="1"/>
</dbReference>
<accession>A0A0D2CDI7</accession>
<dbReference type="AlphaFoldDB" id="A0A0D2CDI7"/>
<evidence type="ECO:0000256" key="1">
    <source>
        <dbReference type="SAM" id="MobiDB-lite"/>
    </source>
</evidence>
<dbReference type="RefSeq" id="XP_016249429.1">
    <property type="nucleotide sequence ID" value="XM_016391910.1"/>
</dbReference>
<protein>
    <recommendedName>
        <fullName evidence="2">F-box domain-containing protein</fullName>
    </recommendedName>
</protein>
<dbReference type="InterPro" id="IPR001810">
    <property type="entry name" value="F-box_dom"/>
</dbReference>
<gene>
    <name evidence="3" type="ORF">PV07_05040</name>
</gene>
<dbReference type="CDD" id="cd09917">
    <property type="entry name" value="F-box_SF"/>
    <property type="match status" value="1"/>
</dbReference>
<feature type="region of interest" description="Disordered" evidence="1">
    <location>
        <begin position="19"/>
        <end position="41"/>
    </location>
</feature>